<accession>A0A1J5PC93</accession>
<reference evidence="2" key="1">
    <citation type="submission" date="2016-10" db="EMBL/GenBank/DDBJ databases">
        <title>Sequence of Gallionella enrichment culture.</title>
        <authorList>
            <person name="Poehlein A."/>
            <person name="Muehling M."/>
            <person name="Daniel R."/>
        </authorList>
    </citation>
    <scope>NUCLEOTIDE SEQUENCE</scope>
</reference>
<proteinExistence type="predicted"/>
<evidence type="ECO:0000313" key="2">
    <source>
        <dbReference type="EMBL" id="OIQ65439.1"/>
    </source>
</evidence>
<sequence length="53" mass="5903">MRNVHKTTTTLNTDLKAAQSNFLLKGFFKRKKKKAQQDSVKKAQEAGAPAAKQ</sequence>
<dbReference type="EMBL" id="MLJW01007324">
    <property type="protein sequence ID" value="OIQ65439.1"/>
    <property type="molecule type" value="Genomic_DNA"/>
</dbReference>
<feature type="region of interest" description="Disordered" evidence="1">
    <location>
        <begin position="33"/>
        <end position="53"/>
    </location>
</feature>
<evidence type="ECO:0000256" key="1">
    <source>
        <dbReference type="SAM" id="MobiDB-lite"/>
    </source>
</evidence>
<dbReference type="AlphaFoldDB" id="A0A1J5PC93"/>
<protein>
    <submittedName>
        <fullName evidence="2">Uncharacterized protein</fullName>
    </submittedName>
</protein>
<organism evidence="2">
    <name type="scientific">mine drainage metagenome</name>
    <dbReference type="NCBI Taxonomy" id="410659"/>
    <lineage>
        <taxon>unclassified sequences</taxon>
        <taxon>metagenomes</taxon>
        <taxon>ecological metagenomes</taxon>
    </lineage>
</organism>
<name>A0A1J5PC93_9ZZZZ</name>
<feature type="compositionally biased region" description="Basic and acidic residues" evidence="1">
    <location>
        <begin position="35"/>
        <end position="44"/>
    </location>
</feature>
<comment type="caution">
    <text evidence="2">The sequence shown here is derived from an EMBL/GenBank/DDBJ whole genome shotgun (WGS) entry which is preliminary data.</text>
</comment>
<gene>
    <name evidence="2" type="ORF">GALL_530010</name>
</gene>